<comment type="subcellular location">
    <subcellularLocation>
        <location evidence="1">Cell membrane</location>
        <topology evidence="1">Multi-pass membrane protein</topology>
    </subcellularLocation>
</comment>
<dbReference type="Pfam" id="PF00482">
    <property type="entry name" value="T2SSF"/>
    <property type="match status" value="1"/>
</dbReference>
<reference evidence="8 9" key="1">
    <citation type="submission" date="2020-08" db="EMBL/GenBank/DDBJ databases">
        <title>Genomic Encyclopedia of Type Strains, Phase IV (KMG-IV): sequencing the most valuable type-strain genomes for metagenomic binning, comparative biology and taxonomic classification.</title>
        <authorList>
            <person name="Goeker M."/>
        </authorList>
    </citation>
    <scope>NUCLEOTIDE SEQUENCE [LARGE SCALE GENOMIC DNA]</scope>
    <source>
        <strain evidence="8 9">DSM 103737</strain>
    </source>
</reference>
<feature type="transmembrane region" description="Helical" evidence="6">
    <location>
        <begin position="313"/>
        <end position="333"/>
    </location>
</feature>
<proteinExistence type="predicted"/>
<protein>
    <submittedName>
        <fullName evidence="8">Tight adherence protein B</fullName>
    </submittedName>
</protein>
<evidence type="ECO:0000256" key="2">
    <source>
        <dbReference type="ARBA" id="ARBA00022475"/>
    </source>
</evidence>
<evidence type="ECO:0000256" key="5">
    <source>
        <dbReference type="ARBA" id="ARBA00023136"/>
    </source>
</evidence>
<dbReference type="InterPro" id="IPR018076">
    <property type="entry name" value="T2SS_GspF_dom"/>
</dbReference>
<dbReference type="GO" id="GO:0005886">
    <property type="term" value="C:plasma membrane"/>
    <property type="evidence" value="ECO:0007669"/>
    <property type="project" value="UniProtKB-SubCell"/>
</dbReference>
<comment type="caution">
    <text evidence="8">The sequence shown here is derived from an EMBL/GenBank/DDBJ whole genome shotgun (WGS) entry which is preliminary data.</text>
</comment>
<evidence type="ECO:0000313" key="8">
    <source>
        <dbReference type="EMBL" id="MBB4017204.1"/>
    </source>
</evidence>
<evidence type="ECO:0000256" key="3">
    <source>
        <dbReference type="ARBA" id="ARBA00022692"/>
    </source>
</evidence>
<dbReference type="PANTHER" id="PTHR35007:SF1">
    <property type="entry name" value="PILUS ASSEMBLY PROTEIN"/>
    <property type="match status" value="1"/>
</dbReference>
<keyword evidence="2" id="KW-1003">Cell membrane</keyword>
<keyword evidence="5 6" id="KW-0472">Membrane</keyword>
<keyword evidence="3 6" id="KW-0812">Transmembrane</keyword>
<dbReference type="EMBL" id="JACIEN010000002">
    <property type="protein sequence ID" value="MBB4017204.1"/>
    <property type="molecule type" value="Genomic_DNA"/>
</dbReference>
<dbReference type="PANTHER" id="PTHR35007">
    <property type="entry name" value="INTEGRAL MEMBRANE PROTEIN-RELATED"/>
    <property type="match status" value="1"/>
</dbReference>
<name>A0A840BW39_9HYPH</name>
<dbReference type="Proteomes" id="UP000577362">
    <property type="component" value="Unassembled WGS sequence"/>
</dbReference>
<evidence type="ECO:0000256" key="6">
    <source>
        <dbReference type="SAM" id="Phobius"/>
    </source>
</evidence>
<keyword evidence="4 6" id="KW-1133">Transmembrane helix</keyword>
<accession>A0A840BW39</accession>
<evidence type="ECO:0000313" key="9">
    <source>
        <dbReference type="Proteomes" id="UP000577362"/>
    </source>
</evidence>
<dbReference type="Gene3D" id="1.20.81.30">
    <property type="entry name" value="Type II secretion system (T2SS), domain F"/>
    <property type="match status" value="1"/>
</dbReference>
<evidence type="ECO:0000256" key="4">
    <source>
        <dbReference type="ARBA" id="ARBA00022989"/>
    </source>
</evidence>
<feature type="transmembrane region" description="Helical" evidence="6">
    <location>
        <begin position="278"/>
        <end position="298"/>
    </location>
</feature>
<gene>
    <name evidence="8" type="ORF">GGR16_002233</name>
</gene>
<organism evidence="8 9">
    <name type="scientific">Chelatococcus caeni</name>
    <dbReference type="NCBI Taxonomy" id="1348468"/>
    <lineage>
        <taxon>Bacteria</taxon>
        <taxon>Pseudomonadati</taxon>
        <taxon>Pseudomonadota</taxon>
        <taxon>Alphaproteobacteria</taxon>
        <taxon>Hyphomicrobiales</taxon>
        <taxon>Chelatococcaceae</taxon>
        <taxon>Chelatococcus</taxon>
    </lineage>
</organism>
<dbReference type="InterPro" id="IPR042094">
    <property type="entry name" value="T2SS_GspF_sf"/>
</dbReference>
<feature type="transmembrane region" description="Helical" evidence="6">
    <location>
        <begin position="133"/>
        <end position="151"/>
    </location>
</feature>
<evidence type="ECO:0000256" key="1">
    <source>
        <dbReference type="ARBA" id="ARBA00004651"/>
    </source>
</evidence>
<evidence type="ECO:0000259" key="7">
    <source>
        <dbReference type="Pfam" id="PF00482"/>
    </source>
</evidence>
<feature type="transmembrane region" description="Helical" evidence="6">
    <location>
        <begin position="12"/>
        <end position="39"/>
    </location>
</feature>
<sequence>MDEMLLTLFGSLAPANLAVAALVTVAVGGIAYVLVYPWLSGEKRAEERQKALVGTSAQRAAERLNAATASKREQVAQSLKEIEAREKRRNKLSLEMRITQAGLAWTKPRFFLVSAGLGLATALLLFLMTHRPVMALAGLFVGGLGLPRWLLAHLRNKRMKRFVEELPNALDVVVRGVRAGLPLGDCLKIIASEAAEPVRSEFRAIVEAQALGLSVTDACARLPERMPIPEANFFAIVIAIQQKAGGNLSEALGNLSRVLRERKKMKGKIQAMSMEAKASAGIIASLPFVVAILVYITSPSYIELLWLKDTGKIALAVSGGWMLVGIMVMRNMINFDF</sequence>
<keyword evidence="9" id="KW-1185">Reference proteome</keyword>
<feature type="transmembrane region" description="Helical" evidence="6">
    <location>
        <begin position="110"/>
        <end position="127"/>
    </location>
</feature>
<feature type="domain" description="Type II secretion system protein GspF" evidence="7">
    <location>
        <begin position="170"/>
        <end position="294"/>
    </location>
</feature>
<dbReference type="AlphaFoldDB" id="A0A840BW39"/>